<dbReference type="Proteomes" id="UP000548632">
    <property type="component" value="Unassembled WGS sequence"/>
</dbReference>
<dbReference type="PROSITE" id="PS00216">
    <property type="entry name" value="SUGAR_TRANSPORT_1"/>
    <property type="match status" value="1"/>
</dbReference>
<feature type="transmembrane region" description="Helical" evidence="5">
    <location>
        <begin position="64"/>
        <end position="87"/>
    </location>
</feature>
<feature type="transmembrane region" description="Helical" evidence="5">
    <location>
        <begin position="125"/>
        <end position="146"/>
    </location>
</feature>
<dbReference type="PANTHER" id="PTHR23524">
    <property type="entry name" value="TRANSPORTER, PUTATIVE (AFU_ORTHOLOGUE AFUA_8G04850)-RELATED"/>
    <property type="match status" value="1"/>
</dbReference>
<dbReference type="Pfam" id="PF07690">
    <property type="entry name" value="MFS_1"/>
    <property type="match status" value="1"/>
</dbReference>
<dbReference type="EMBL" id="JABVCQ010000001">
    <property type="protein sequence ID" value="MBB1124643.1"/>
    <property type="molecule type" value="Genomic_DNA"/>
</dbReference>
<evidence type="ECO:0000256" key="5">
    <source>
        <dbReference type="SAM" id="Phobius"/>
    </source>
</evidence>
<reference evidence="7 8" key="1">
    <citation type="journal article" date="2020" name="Arch. Microbiol.">
        <title>The genome sequence of the giant phototrophic gammaproteobacterium Thiospirillum jenense gives insight into its physiological properties and phylogenetic relationships.</title>
        <authorList>
            <person name="Imhoff J.F."/>
            <person name="Meyer T.E."/>
            <person name="Kyndt J.A."/>
        </authorList>
    </citation>
    <scope>NUCLEOTIDE SEQUENCE [LARGE SCALE GENOMIC DNA]</scope>
    <source>
        <strain evidence="7 8">DSM 216</strain>
    </source>
</reference>
<dbReference type="InterPro" id="IPR011701">
    <property type="entry name" value="MFS"/>
</dbReference>
<organism evidence="7 8">
    <name type="scientific">Thiospirillum jenense</name>
    <dbReference type="NCBI Taxonomy" id="1653858"/>
    <lineage>
        <taxon>Bacteria</taxon>
        <taxon>Pseudomonadati</taxon>
        <taxon>Pseudomonadota</taxon>
        <taxon>Gammaproteobacteria</taxon>
        <taxon>Chromatiales</taxon>
        <taxon>Chromatiaceae</taxon>
        <taxon>Thiospirillum</taxon>
    </lineage>
</organism>
<evidence type="ECO:0000256" key="3">
    <source>
        <dbReference type="ARBA" id="ARBA00022989"/>
    </source>
</evidence>
<comment type="subcellular location">
    <subcellularLocation>
        <location evidence="1">Membrane</location>
        <topology evidence="1">Multi-pass membrane protein</topology>
    </subcellularLocation>
</comment>
<evidence type="ECO:0000256" key="4">
    <source>
        <dbReference type="ARBA" id="ARBA00023136"/>
    </source>
</evidence>
<feature type="domain" description="Major facilitator superfamily (MFS) profile" evidence="6">
    <location>
        <begin position="25"/>
        <end position="429"/>
    </location>
</feature>
<feature type="transmembrane region" description="Helical" evidence="5">
    <location>
        <begin position="192"/>
        <end position="212"/>
    </location>
</feature>
<dbReference type="AlphaFoldDB" id="A0A839H281"/>
<dbReference type="Gene3D" id="1.20.1250.20">
    <property type="entry name" value="MFS general substrate transporter like domains"/>
    <property type="match status" value="1"/>
</dbReference>
<feature type="transmembrane region" description="Helical" evidence="5">
    <location>
        <begin position="404"/>
        <end position="424"/>
    </location>
</feature>
<evidence type="ECO:0000256" key="1">
    <source>
        <dbReference type="ARBA" id="ARBA00004141"/>
    </source>
</evidence>
<protein>
    <submittedName>
        <fullName evidence="7">MFS transporter</fullName>
    </submittedName>
</protein>
<comment type="caution">
    <text evidence="7">The sequence shown here is derived from an EMBL/GenBank/DDBJ whole genome shotgun (WGS) entry which is preliminary data.</text>
</comment>
<feature type="transmembrane region" description="Helical" evidence="5">
    <location>
        <begin position="94"/>
        <end position="113"/>
    </location>
</feature>
<keyword evidence="3 5" id="KW-1133">Transmembrane helix</keyword>
<dbReference type="SUPFAM" id="SSF103473">
    <property type="entry name" value="MFS general substrate transporter"/>
    <property type="match status" value="1"/>
</dbReference>
<feature type="transmembrane region" description="Helical" evidence="5">
    <location>
        <begin position="153"/>
        <end position="172"/>
    </location>
</feature>
<dbReference type="RefSeq" id="WP_182581752.1">
    <property type="nucleotide sequence ID" value="NZ_JABVCQ010000001.1"/>
</dbReference>
<dbReference type="GO" id="GO:0022857">
    <property type="term" value="F:transmembrane transporter activity"/>
    <property type="evidence" value="ECO:0007669"/>
    <property type="project" value="InterPro"/>
</dbReference>
<dbReference type="GO" id="GO:0016020">
    <property type="term" value="C:membrane"/>
    <property type="evidence" value="ECO:0007669"/>
    <property type="project" value="UniProtKB-SubCell"/>
</dbReference>
<gene>
    <name evidence="7" type="ORF">HUK38_00160</name>
</gene>
<keyword evidence="4 5" id="KW-0472">Membrane</keyword>
<evidence type="ECO:0000259" key="6">
    <source>
        <dbReference type="PROSITE" id="PS50850"/>
    </source>
</evidence>
<keyword evidence="2 5" id="KW-0812">Transmembrane</keyword>
<evidence type="ECO:0000313" key="8">
    <source>
        <dbReference type="Proteomes" id="UP000548632"/>
    </source>
</evidence>
<accession>A0A839H281</accession>
<feature type="transmembrane region" description="Helical" evidence="5">
    <location>
        <begin position="375"/>
        <end position="398"/>
    </location>
</feature>
<sequence length="436" mass="46462">MINPLLPPQRLGPILLAPDVSRYHAINFLIISFFSIGLMIFISSGQTYILNEHLKIPASEQGSISGHLVFLTEMITLIFFLPTGILIDRLGRRSIYAIGFLLLALTYVLYPFAQSVGELYGYRLIYGLGVVAVAGALSTIMVDYPAEISRGKLVALIGVLTGLGIVFIQGLGGALPKIFMNAGWNGETAGQYTHFIVAAACIGVAGLVMIGLRPGIPIQRDERPSINTLFKSGFTAIRNPRIALAYSAAFIARGDQSINATFLILWGTLAGKAAGMEPAEAIKHGTFIFIIAQIAALAWAPILGAILDRIDRVTALAICMGLSAVGNLVLLLLDDPLATYGIGFFILLGIGQISVFLGAQSLIGQEAPVDKRGSIMAAFNIFGAIGILLITLVGGYLFDAVDPRAPFVVVGVINVLLLIASVMVRRHDLHLIAAHN</sequence>
<feature type="transmembrane region" description="Helical" evidence="5">
    <location>
        <begin position="339"/>
        <end position="363"/>
    </location>
</feature>
<feature type="transmembrane region" description="Helical" evidence="5">
    <location>
        <begin position="257"/>
        <end position="275"/>
    </location>
</feature>
<keyword evidence="8" id="KW-1185">Reference proteome</keyword>
<dbReference type="InterPro" id="IPR036259">
    <property type="entry name" value="MFS_trans_sf"/>
</dbReference>
<evidence type="ECO:0000256" key="2">
    <source>
        <dbReference type="ARBA" id="ARBA00022692"/>
    </source>
</evidence>
<feature type="transmembrane region" description="Helical" evidence="5">
    <location>
        <begin position="313"/>
        <end position="333"/>
    </location>
</feature>
<feature type="transmembrane region" description="Helical" evidence="5">
    <location>
        <begin position="25"/>
        <end position="44"/>
    </location>
</feature>
<dbReference type="PANTHER" id="PTHR23524:SF1">
    <property type="entry name" value="MRH DOMAIN-CONTAINING PROTEIN-RELATED"/>
    <property type="match status" value="1"/>
</dbReference>
<dbReference type="InterPro" id="IPR020846">
    <property type="entry name" value="MFS_dom"/>
</dbReference>
<proteinExistence type="predicted"/>
<dbReference type="InterPro" id="IPR005829">
    <property type="entry name" value="Sugar_transporter_CS"/>
</dbReference>
<feature type="transmembrane region" description="Helical" evidence="5">
    <location>
        <begin position="287"/>
        <end position="306"/>
    </location>
</feature>
<name>A0A839H281_9GAMM</name>
<evidence type="ECO:0000313" key="7">
    <source>
        <dbReference type="EMBL" id="MBB1124643.1"/>
    </source>
</evidence>
<dbReference type="PROSITE" id="PS50850">
    <property type="entry name" value="MFS"/>
    <property type="match status" value="1"/>
</dbReference>